<dbReference type="GO" id="GO:0005886">
    <property type="term" value="C:plasma membrane"/>
    <property type="evidence" value="ECO:0007669"/>
    <property type="project" value="UniProtKB-SubCell"/>
</dbReference>
<comment type="subcellular location">
    <subcellularLocation>
        <location evidence="1">Cell membrane</location>
        <topology evidence="1">Multi-pass membrane protein</topology>
    </subcellularLocation>
</comment>
<evidence type="ECO:0000256" key="2">
    <source>
        <dbReference type="ARBA" id="ARBA00022475"/>
    </source>
</evidence>
<dbReference type="AlphaFoldDB" id="A0A178K4H6"/>
<evidence type="ECO:0000256" key="6">
    <source>
        <dbReference type="SAM" id="Phobius"/>
    </source>
</evidence>
<name>A0A178K4H6_9GAMM</name>
<evidence type="ECO:0000256" key="1">
    <source>
        <dbReference type="ARBA" id="ARBA00004651"/>
    </source>
</evidence>
<keyword evidence="9" id="KW-1185">Reference proteome</keyword>
<keyword evidence="3 6" id="KW-0812">Transmembrane</keyword>
<dbReference type="EMBL" id="LVHF01000033">
    <property type="protein sequence ID" value="OAN11622.1"/>
    <property type="molecule type" value="Genomic_DNA"/>
</dbReference>
<dbReference type="GO" id="GO:0020037">
    <property type="term" value="F:heme binding"/>
    <property type="evidence" value="ECO:0007669"/>
    <property type="project" value="TreeGrafter"/>
</dbReference>
<organism evidence="8 9">
    <name type="scientific">Photobacterium jeanii</name>
    <dbReference type="NCBI Taxonomy" id="858640"/>
    <lineage>
        <taxon>Bacteria</taxon>
        <taxon>Pseudomonadati</taxon>
        <taxon>Pseudomonadota</taxon>
        <taxon>Gammaproteobacteria</taxon>
        <taxon>Vibrionales</taxon>
        <taxon>Vibrionaceae</taxon>
        <taxon>Photobacterium</taxon>
    </lineage>
</organism>
<evidence type="ECO:0000313" key="9">
    <source>
        <dbReference type="Proteomes" id="UP000078503"/>
    </source>
</evidence>
<dbReference type="STRING" id="858640.A3K86_22160"/>
<dbReference type="InterPro" id="IPR016174">
    <property type="entry name" value="Di-haem_cyt_TM"/>
</dbReference>
<gene>
    <name evidence="8" type="ORF">A3K86_22160</name>
</gene>
<dbReference type="Pfam" id="PF01292">
    <property type="entry name" value="Ni_hydr_CYTB"/>
    <property type="match status" value="1"/>
</dbReference>
<accession>A0A178K4H6</accession>
<reference evidence="8 9" key="1">
    <citation type="submission" date="2016-03" db="EMBL/GenBank/DDBJ databases">
        <title>Photobacterium proteolyticum sp. nov. a protease producing bacterium isolated from ocean sediments of Laizhou Bay.</title>
        <authorList>
            <person name="Li Y."/>
        </authorList>
    </citation>
    <scope>NUCLEOTIDE SEQUENCE [LARGE SCALE GENOMIC DNA]</scope>
    <source>
        <strain evidence="8 9">R-40508</strain>
    </source>
</reference>
<keyword evidence="4 6" id="KW-1133">Transmembrane helix</keyword>
<dbReference type="SUPFAM" id="SSF81342">
    <property type="entry name" value="Transmembrane di-heme cytochromes"/>
    <property type="match status" value="1"/>
</dbReference>
<dbReference type="OrthoDB" id="196472at2"/>
<keyword evidence="2" id="KW-1003">Cell membrane</keyword>
<feature type="transmembrane region" description="Helical" evidence="6">
    <location>
        <begin position="192"/>
        <end position="217"/>
    </location>
</feature>
<feature type="transmembrane region" description="Helical" evidence="6">
    <location>
        <begin position="151"/>
        <end position="172"/>
    </location>
</feature>
<evidence type="ECO:0000256" key="5">
    <source>
        <dbReference type="ARBA" id="ARBA00023136"/>
    </source>
</evidence>
<feature type="transmembrane region" description="Helical" evidence="6">
    <location>
        <begin position="41"/>
        <end position="58"/>
    </location>
</feature>
<dbReference type="Gene3D" id="1.20.950.20">
    <property type="entry name" value="Transmembrane di-heme cytochromes, Chain C"/>
    <property type="match status" value="1"/>
</dbReference>
<protein>
    <submittedName>
        <fullName evidence="8">Hydrogenase</fullName>
    </submittedName>
</protein>
<evidence type="ECO:0000259" key="7">
    <source>
        <dbReference type="Pfam" id="PF01292"/>
    </source>
</evidence>
<keyword evidence="5 6" id="KW-0472">Membrane</keyword>
<dbReference type="InterPro" id="IPR051542">
    <property type="entry name" value="Hydrogenase_cytochrome"/>
</dbReference>
<dbReference type="GO" id="GO:0009055">
    <property type="term" value="F:electron transfer activity"/>
    <property type="evidence" value="ECO:0007669"/>
    <property type="project" value="InterPro"/>
</dbReference>
<dbReference type="RefSeq" id="WP_068336814.1">
    <property type="nucleotide sequence ID" value="NZ_LVHF01000033.1"/>
</dbReference>
<dbReference type="InterPro" id="IPR011577">
    <property type="entry name" value="Cyt_b561_bac/Ni-Hgenase"/>
</dbReference>
<dbReference type="Proteomes" id="UP000078503">
    <property type="component" value="Unassembled WGS sequence"/>
</dbReference>
<feature type="domain" description="Cytochrome b561 bacterial/Ni-hydrogenase" evidence="7">
    <location>
        <begin position="7"/>
        <end position="184"/>
    </location>
</feature>
<dbReference type="PANTHER" id="PTHR30485">
    <property type="entry name" value="NI/FE-HYDROGENASE 1 B-TYPE CYTOCHROME SUBUNIT"/>
    <property type="match status" value="1"/>
</dbReference>
<dbReference type="GO" id="GO:0022904">
    <property type="term" value="P:respiratory electron transport chain"/>
    <property type="evidence" value="ECO:0007669"/>
    <property type="project" value="InterPro"/>
</dbReference>
<comment type="caution">
    <text evidence="8">The sequence shown here is derived from an EMBL/GenBank/DDBJ whole genome shotgun (WGS) entry which is preliminary data.</text>
</comment>
<dbReference type="PANTHER" id="PTHR30485:SF2">
    <property type="entry name" value="BLL0597 PROTEIN"/>
    <property type="match status" value="1"/>
</dbReference>
<evidence type="ECO:0000256" key="3">
    <source>
        <dbReference type="ARBA" id="ARBA00022692"/>
    </source>
</evidence>
<evidence type="ECO:0000256" key="4">
    <source>
        <dbReference type="ARBA" id="ARBA00022989"/>
    </source>
</evidence>
<proteinExistence type="predicted"/>
<feature type="transmembrane region" description="Helical" evidence="6">
    <location>
        <begin position="101"/>
        <end position="123"/>
    </location>
</feature>
<evidence type="ECO:0000313" key="8">
    <source>
        <dbReference type="EMBL" id="OAN11622.1"/>
    </source>
</evidence>
<sequence>MNTKVTVWDGFVRGYHWLQVLCLVGLWYTGTEGLMDWHFSIAYLLLTLLVTRLIWGIIGSETARLSSLFHSPSSVIQHLRSMHQSKATSFSSKEDIGHNPAGSYMVLAFFALIAIQLTTGLFATDDIISEGPLAMYASSEFSSQLTEIHSLNFDLILVAISLHLVAIMIYRIKKIDLIQPMINGKKTLSQQLAPKMVNGLVGWAIFIVVGLGVYWLWAKDVVVYLF</sequence>